<reference evidence="1 2" key="1">
    <citation type="submission" date="2024-09" db="EMBL/GenBank/DDBJ databases">
        <authorList>
            <person name="Sun Q."/>
            <person name="Mori K."/>
        </authorList>
    </citation>
    <scope>NUCLEOTIDE SEQUENCE [LARGE SCALE GENOMIC DNA]</scope>
    <source>
        <strain evidence="1 2">CGMCC 1.9126</strain>
    </source>
</reference>
<dbReference type="Proteomes" id="UP001589738">
    <property type="component" value="Unassembled WGS sequence"/>
</dbReference>
<dbReference type="EMBL" id="JBHLUU010000114">
    <property type="protein sequence ID" value="MFC0476953.1"/>
    <property type="molecule type" value="Genomic_DNA"/>
</dbReference>
<dbReference type="RefSeq" id="WP_377058695.1">
    <property type="nucleotide sequence ID" value="NZ_JBHLUU010000114.1"/>
</dbReference>
<organism evidence="1 2">
    <name type="scientific">Robertmurraya beringensis</name>
    <dbReference type="NCBI Taxonomy" id="641660"/>
    <lineage>
        <taxon>Bacteria</taxon>
        <taxon>Bacillati</taxon>
        <taxon>Bacillota</taxon>
        <taxon>Bacilli</taxon>
        <taxon>Bacillales</taxon>
        <taxon>Bacillaceae</taxon>
        <taxon>Robertmurraya</taxon>
    </lineage>
</organism>
<accession>A0ABV6KYK3</accession>
<name>A0ABV6KYK3_9BACI</name>
<gene>
    <name evidence="1" type="ORF">ACFFHF_17250</name>
</gene>
<evidence type="ECO:0000313" key="1">
    <source>
        <dbReference type="EMBL" id="MFC0476953.1"/>
    </source>
</evidence>
<comment type="caution">
    <text evidence="1">The sequence shown here is derived from an EMBL/GenBank/DDBJ whole genome shotgun (WGS) entry which is preliminary data.</text>
</comment>
<evidence type="ECO:0000313" key="2">
    <source>
        <dbReference type="Proteomes" id="UP001589738"/>
    </source>
</evidence>
<proteinExistence type="predicted"/>
<keyword evidence="2" id="KW-1185">Reference proteome</keyword>
<sequence>MLKGTSTVLRGERGGNISDLPDCYVHRRSFSINLAGLFLPSTKRVEEHGVSVNPKNADSTI</sequence>
<protein>
    <submittedName>
        <fullName evidence="1">Uncharacterized protein</fullName>
    </submittedName>
</protein>